<evidence type="ECO:0000313" key="3">
    <source>
        <dbReference type="Proteomes" id="UP000295388"/>
    </source>
</evidence>
<accession>A0A4V6PT15</accession>
<dbReference type="Proteomes" id="UP000295388">
    <property type="component" value="Unassembled WGS sequence"/>
</dbReference>
<gene>
    <name evidence="2" type="ORF">EV643_115133</name>
</gene>
<dbReference type="SUPFAM" id="SSF53474">
    <property type="entry name" value="alpha/beta-Hydrolases"/>
    <property type="match status" value="1"/>
</dbReference>
<keyword evidence="3" id="KW-1185">Reference proteome</keyword>
<dbReference type="InterPro" id="IPR000073">
    <property type="entry name" value="AB_hydrolase_1"/>
</dbReference>
<evidence type="ECO:0000313" key="2">
    <source>
        <dbReference type="EMBL" id="TDO44631.1"/>
    </source>
</evidence>
<organism evidence="2 3">
    <name type="scientific">Kribbella caucasensis</name>
    <dbReference type="NCBI Taxonomy" id="2512215"/>
    <lineage>
        <taxon>Bacteria</taxon>
        <taxon>Bacillati</taxon>
        <taxon>Actinomycetota</taxon>
        <taxon>Actinomycetes</taxon>
        <taxon>Propionibacteriales</taxon>
        <taxon>Kribbellaceae</taxon>
        <taxon>Kribbella</taxon>
    </lineage>
</organism>
<name>A0A4V6PT15_9ACTN</name>
<dbReference type="AlphaFoldDB" id="A0A4V6PT15"/>
<evidence type="ECO:0000259" key="1">
    <source>
        <dbReference type="Pfam" id="PF12697"/>
    </source>
</evidence>
<dbReference type="OrthoDB" id="9785847at2"/>
<sequence length="285" mass="30972">MIAEVVRAGLKLLPPRVAGRVAFELWRRPLKRGRVRESERAIHESARVEVIGNVVTYAWGDGRRPVLLVHGWRSRASRYHAFVARLLALGYSPVSYDAPGHGDTPGPAGTILDHQRIIQALGDRHGPFEGVIAHSLGVPFALYAVREGVSAGRIVAISGVAEFGYLVDAFCRELGLGAEANQALRRAIEAGLFQRDDQIWAKYSVAAGEVDLLVIHNDEDDVVDPAQASALLAGYGPRAHFKQTNGLGHRRIMVDPAVITEAVTFLSHTEDARDSDVAERLDLGA</sequence>
<dbReference type="Pfam" id="PF12697">
    <property type="entry name" value="Abhydrolase_6"/>
    <property type="match status" value="1"/>
</dbReference>
<comment type="caution">
    <text evidence="2">The sequence shown here is derived from an EMBL/GenBank/DDBJ whole genome shotgun (WGS) entry which is preliminary data.</text>
</comment>
<reference evidence="2 3" key="1">
    <citation type="submission" date="2019-03" db="EMBL/GenBank/DDBJ databases">
        <title>Genomic Encyclopedia of Type Strains, Phase III (KMG-III): the genomes of soil and plant-associated and newly described type strains.</title>
        <authorList>
            <person name="Whitman W."/>
        </authorList>
    </citation>
    <scope>NUCLEOTIDE SEQUENCE [LARGE SCALE GENOMIC DNA]</scope>
    <source>
        <strain evidence="2 3">VKM Ac-2527</strain>
    </source>
</reference>
<dbReference type="RefSeq" id="WP_133803177.1">
    <property type="nucleotide sequence ID" value="NZ_SNWQ01000015.1"/>
</dbReference>
<dbReference type="InterPro" id="IPR029058">
    <property type="entry name" value="AB_hydrolase_fold"/>
</dbReference>
<dbReference type="GO" id="GO:0003824">
    <property type="term" value="F:catalytic activity"/>
    <property type="evidence" value="ECO:0007669"/>
    <property type="project" value="UniProtKB-ARBA"/>
</dbReference>
<dbReference type="Gene3D" id="3.40.50.1820">
    <property type="entry name" value="alpha/beta hydrolase"/>
    <property type="match status" value="1"/>
</dbReference>
<dbReference type="EMBL" id="SNWQ01000015">
    <property type="protein sequence ID" value="TDO44631.1"/>
    <property type="molecule type" value="Genomic_DNA"/>
</dbReference>
<proteinExistence type="predicted"/>
<feature type="domain" description="AB hydrolase-1" evidence="1">
    <location>
        <begin position="66"/>
        <end position="239"/>
    </location>
</feature>
<protein>
    <submittedName>
        <fullName evidence="2">Pimeloyl-ACP methyl ester carboxylesterase</fullName>
    </submittedName>
</protein>